<name>A0ABX8W5L1_9LACO</name>
<evidence type="ECO:0000313" key="2">
    <source>
        <dbReference type="EMBL" id="QYN53050.1"/>
    </source>
</evidence>
<organism evidence="2 3">
    <name type="scientific">Lactobacillus panisapium</name>
    <dbReference type="NCBI Taxonomy" id="2012495"/>
    <lineage>
        <taxon>Bacteria</taxon>
        <taxon>Bacillati</taxon>
        <taxon>Bacillota</taxon>
        <taxon>Bacilli</taxon>
        <taxon>Lactobacillales</taxon>
        <taxon>Lactobacillaceae</taxon>
        <taxon>Lactobacillus</taxon>
    </lineage>
</organism>
<gene>
    <name evidence="2" type="ORF">GYM71_06285</name>
</gene>
<feature type="coiled-coil region" evidence="1">
    <location>
        <begin position="76"/>
        <end position="117"/>
    </location>
</feature>
<accession>A0ABX8W5L1</accession>
<dbReference type="RefSeq" id="WP_220219849.1">
    <property type="nucleotide sequence ID" value="NZ_CP048268.1"/>
</dbReference>
<keyword evidence="1" id="KW-0175">Coiled coil</keyword>
<dbReference type="EMBL" id="CP048268">
    <property type="protein sequence ID" value="QYN53050.1"/>
    <property type="molecule type" value="Genomic_DNA"/>
</dbReference>
<sequence length="145" mass="16207">MAEWQDDLKEQEKLVDETGYFKQIVYVSNDQFDCLPIPIPAKLNADFAFPFVAEEPKGMNNPKYDWTKHVWVDQDAASTSVRLTNAEKAIQTAQEQATSATNENKDLKNSLDDIAKNQTEQSKQMAQMLQLLAPAVAKNGGNTNA</sequence>
<evidence type="ECO:0000313" key="3">
    <source>
        <dbReference type="Proteomes" id="UP000826550"/>
    </source>
</evidence>
<protein>
    <submittedName>
        <fullName evidence="2">Uncharacterized protein</fullName>
    </submittedName>
</protein>
<dbReference type="Proteomes" id="UP000826550">
    <property type="component" value="Chromosome"/>
</dbReference>
<evidence type="ECO:0000256" key="1">
    <source>
        <dbReference type="SAM" id="Coils"/>
    </source>
</evidence>
<reference evidence="2 3" key="1">
    <citation type="submission" date="2020-01" db="EMBL/GenBank/DDBJ databases">
        <title>Vast differences in strain-level diversity in the gut microbiota of two closely related honey bee species.</title>
        <authorList>
            <person name="Ellegaard K.M."/>
            <person name="Suenami S."/>
            <person name="Miyazaki R."/>
            <person name="Engel P."/>
        </authorList>
    </citation>
    <scope>NUCLEOTIDE SEQUENCE [LARGE SCALE GENOMIC DNA]</scope>
    <source>
        <strain evidence="2 3">ESL0416</strain>
    </source>
</reference>
<proteinExistence type="predicted"/>
<keyword evidence="3" id="KW-1185">Reference proteome</keyword>